<dbReference type="InterPro" id="IPR015720">
    <property type="entry name" value="Emp24-like"/>
</dbReference>
<evidence type="ECO:0000256" key="6">
    <source>
        <dbReference type="ARBA" id="ARBA00022989"/>
    </source>
</evidence>
<evidence type="ECO:0000256" key="1">
    <source>
        <dbReference type="ARBA" id="ARBA00004479"/>
    </source>
</evidence>
<comment type="subcellular location">
    <subcellularLocation>
        <location evidence="8">Endomembrane system</location>
        <topology evidence="8">Single-pass membrane protein</topology>
    </subcellularLocation>
    <subcellularLocation>
        <location evidence="1 9">Membrane</location>
        <topology evidence="1 9">Single-pass type I membrane protein</topology>
    </subcellularLocation>
</comment>
<keyword evidence="4 9" id="KW-0812">Transmembrane</keyword>
<name>A0A0N7ZD07_SCYOL</name>
<keyword evidence="3" id="KW-0217">Developmental protein</keyword>
<dbReference type="Pfam" id="PF01105">
    <property type="entry name" value="EMP24_GP25L"/>
    <property type="match status" value="1"/>
</dbReference>
<evidence type="ECO:0000256" key="3">
    <source>
        <dbReference type="ARBA" id="ARBA00022473"/>
    </source>
</evidence>
<evidence type="ECO:0000256" key="7">
    <source>
        <dbReference type="ARBA" id="ARBA00023136"/>
    </source>
</evidence>
<evidence type="ECO:0000259" key="12">
    <source>
        <dbReference type="PROSITE" id="PS50866"/>
    </source>
</evidence>
<evidence type="ECO:0000256" key="10">
    <source>
        <dbReference type="SAM" id="Phobius"/>
    </source>
</evidence>
<dbReference type="EMBL" id="GDRN01055782">
    <property type="protein sequence ID" value="JAI65920.1"/>
    <property type="molecule type" value="Transcribed_RNA"/>
</dbReference>
<protein>
    <recommendedName>
        <fullName evidence="12">GOLD domain-containing protein</fullName>
    </recommendedName>
</protein>
<comment type="similarity">
    <text evidence="2 9">Belongs to the EMP24/GP25L family.</text>
</comment>
<dbReference type="PANTHER" id="PTHR22811">
    <property type="entry name" value="TRANSMEMBRANE EMP24 DOMAIN-CONTAINING PROTEIN"/>
    <property type="match status" value="1"/>
</dbReference>
<evidence type="ECO:0000256" key="11">
    <source>
        <dbReference type="SAM" id="SignalP"/>
    </source>
</evidence>
<dbReference type="GO" id="GO:0016020">
    <property type="term" value="C:membrane"/>
    <property type="evidence" value="ECO:0007669"/>
    <property type="project" value="UniProtKB-SubCell"/>
</dbReference>
<sequence>MERGWLVVLLGVVCWCAGAAGVELTFELPDNAKECFYEEIEKGTASSLEFQVVTGGHYDVDVVLEGPSRQILYREIKQQYGQFQFTPETTGTYQVCFSNEFSTFSHKLIYVDFQVGDEPQLPGVGEHFTAMTQMESSSQKIHEDLNSVIDYQTHHRLREAQSRKRAEDLNERVLFWAVGETLGILVITVGQVMVLKNFFADKKGNQASY</sequence>
<dbReference type="InterPro" id="IPR036598">
    <property type="entry name" value="GOLD_dom_sf"/>
</dbReference>
<feature type="signal peptide" evidence="11">
    <location>
        <begin position="1"/>
        <end position="21"/>
    </location>
</feature>
<evidence type="ECO:0000313" key="13">
    <source>
        <dbReference type="EMBL" id="JAI65920.1"/>
    </source>
</evidence>
<evidence type="ECO:0000256" key="2">
    <source>
        <dbReference type="ARBA" id="ARBA00007104"/>
    </source>
</evidence>
<organism evidence="13">
    <name type="scientific">Scylla olivacea</name>
    <name type="common">Orange mud crab</name>
    <name type="synonym">Cancer olivacea</name>
    <dbReference type="NCBI Taxonomy" id="85551"/>
    <lineage>
        <taxon>Eukaryota</taxon>
        <taxon>Metazoa</taxon>
        <taxon>Ecdysozoa</taxon>
        <taxon>Arthropoda</taxon>
        <taxon>Crustacea</taxon>
        <taxon>Multicrustacea</taxon>
        <taxon>Malacostraca</taxon>
        <taxon>Eumalacostraca</taxon>
        <taxon>Eucarida</taxon>
        <taxon>Decapoda</taxon>
        <taxon>Pleocyemata</taxon>
        <taxon>Brachyura</taxon>
        <taxon>Eubrachyura</taxon>
        <taxon>Portunoidea</taxon>
        <taxon>Portunidae</taxon>
        <taxon>Portuninae</taxon>
        <taxon>Scylla</taxon>
    </lineage>
</organism>
<feature type="domain" description="GOLD" evidence="12">
    <location>
        <begin position="33"/>
        <end position="115"/>
    </location>
</feature>
<dbReference type="SMART" id="SM01190">
    <property type="entry name" value="EMP24_GP25L"/>
    <property type="match status" value="1"/>
</dbReference>
<evidence type="ECO:0000256" key="8">
    <source>
        <dbReference type="ARBA" id="ARBA00037847"/>
    </source>
</evidence>
<keyword evidence="5 11" id="KW-0732">Signal</keyword>
<dbReference type="SUPFAM" id="SSF101576">
    <property type="entry name" value="Supernatant protein factor (SPF), C-terminal domain"/>
    <property type="match status" value="1"/>
</dbReference>
<feature type="chain" id="PRO_5006016758" description="GOLD domain-containing protein" evidence="11">
    <location>
        <begin position="22"/>
        <end position="209"/>
    </location>
</feature>
<dbReference type="PROSITE" id="PS50866">
    <property type="entry name" value="GOLD"/>
    <property type="match status" value="1"/>
</dbReference>
<keyword evidence="7 10" id="KW-0472">Membrane</keyword>
<proteinExistence type="inferred from homology"/>
<evidence type="ECO:0000256" key="4">
    <source>
        <dbReference type="ARBA" id="ARBA00022692"/>
    </source>
</evidence>
<dbReference type="InterPro" id="IPR009038">
    <property type="entry name" value="GOLD_dom"/>
</dbReference>
<dbReference type="AlphaFoldDB" id="A0A0N7ZD07"/>
<feature type="transmembrane region" description="Helical" evidence="10">
    <location>
        <begin position="173"/>
        <end position="195"/>
    </location>
</feature>
<keyword evidence="6 10" id="KW-1133">Transmembrane helix</keyword>
<accession>A0A0N7ZD07</accession>
<reference evidence="13" key="1">
    <citation type="submission" date="2015-09" db="EMBL/GenBank/DDBJ databases">
        <title>Scylla olivacea transcriptome.</title>
        <authorList>
            <person name="Ikhwanuddin M."/>
        </authorList>
    </citation>
    <scope>NUCLEOTIDE SEQUENCE</scope>
</reference>
<evidence type="ECO:0000256" key="9">
    <source>
        <dbReference type="RuleBase" id="RU003827"/>
    </source>
</evidence>
<evidence type="ECO:0000256" key="5">
    <source>
        <dbReference type="ARBA" id="ARBA00022729"/>
    </source>
</evidence>
<dbReference type="GO" id="GO:0012505">
    <property type="term" value="C:endomembrane system"/>
    <property type="evidence" value="ECO:0007669"/>
    <property type="project" value="UniProtKB-SubCell"/>
</dbReference>